<accession>A0A564S1B2</accession>
<feature type="compositionally biased region" description="Polar residues" evidence="1">
    <location>
        <begin position="9"/>
        <end position="19"/>
    </location>
</feature>
<dbReference type="Proteomes" id="UP000319252">
    <property type="component" value="Unassembled WGS sequence"/>
</dbReference>
<evidence type="ECO:0000313" key="2">
    <source>
        <dbReference type="EMBL" id="VUW83730.1"/>
    </source>
</evidence>
<protein>
    <submittedName>
        <fullName evidence="2">Uncharacterized protein</fullName>
    </submittedName>
</protein>
<dbReference type="EMBL" id="CABHML010000062">
    <property type="protein sequence ID" value="VUW83730.1"/>
    <property type="molecule type" value="Genomic_DNA"/>
</dbReference>
<evidence type="ECO:0000313" key="3">
    <source>
        <dbReference type="Proteomes" id="UP000319252"/>
    </source>
</evidence>
<name>A0A564S1B2_BIFLI</name>
<proteinExistence type="predicted"/>
<dbReference type="AlphaFoldDB" id="A0A564S1B2"/>
<sequence>MRMEASSGYMASSRPSISSGLHPLRSASSTQERNGSESMRRGFLGSRRRRSAFLCAASAEWNGPEVHAPVFSRFGR</sequence>
<organism evidence="2 3">
    <name type="scientific">Bifidobacterium longum subsp. infantis</name>
    <dbReference type="NCBI Taxonomy" id="1682"/>
    <lineage>
        <taxon>Bacteria</taxon>
        <taxon>Bacillati</taxon>
        <taxon>Actinomycetota</taxon>
        <taxon>Actinomycetes</taxon>
        <taxon>Bifidobacteriales</taxon>
        <taxon>Bifidobacteriaceae</taxon>
        <taxon>Bifidobacterium</taxon>
    </lineage>
</organism>
<reference evidence="2 3" key="1">
    <citation type="submission" date="2019-07" db="EMBL/GenBank/DDBJ databases">
        <authorList>
            <person name="Chang H.-W."/>
            <person name="Raman A."/>
            <person name="Venkatesh S."/>
            <person name="Gehrig J."/>
        </authorList>
    </citation>
    <scope>NUCLEOTIDE SEQUENCE [LARGE SCALE GENOMIC DNA]</scope>
    <source>
        <strain evidence="2">B.longum_ssp_infantis_4</strain>
    </source>
</reference>
<gene>
    <name evidence="2" type="ORF">BLONGUMMC1_01296</name>
</gene>
<evidence type="ECO:0000256" key="1">
    <source>
        <dbReference type="SAM" id="MobiDB-lite"/>
    </source>
</evidence>
<feature type="region of interest" description="Disordered" evidence="1">
    <location>
        <begin position="1"/>
        <end position="43"/>
    </location>
</feature>